<keyword evidence="1" id="KW-1133">Transmembrane helix</keyword>
<evidence type="ECO:0000259" key="2">
    <source>
        <dbReference type="Pfam" id="PF06580"/>
    </source>
</evidence>
<organism evidence="3">
    <name type="scientific">Sediminibacterium sp. KACHI17</name>
    <dbReference type="NCBI Taxonomy" id="1751071"/>
    <lineage>
        <taxon>Bacteria</taxon>
        <taxon>Pseudomonadati</taxon>
        <taxon>Bacteroidota</taxon>
        <taxon>Chitinophagia</taxon>
        <taxon>Chitinophagales</taxon>
        <taxon>Chitinophagaceae</taxon>
        <taxon>Sediminibacterium</taxon>
    </lineage>
</organism>
<dbReference type="AlphaFoldDB" id="A0AAT9GF32"/>
<dbReference type="RefSeq" id="WP_353549496.1">
    <property type="nucleotide sequence ID" value="NZ_AP029612.1"/>
</dbReference>
<dbReference type="PANTHER" id="PTHR34220:SF7">
    <property type="entry name" value="SENSOR HISTIDINE KINASE YPDA"/>
    <property type="match status" value="1"/>
</dbReference>
<evidence type="ECO:0000313" key="3">
    <source>
        <dbReference type="EMBL" id="BFG69146.1"/>
    </source>
</evidence>
<dbReference type="InterPro" id="IPR050640">
    <property type="entry name" value="Bact_2-comp_sensor_kinase"/>
</dbReference>
<reference evidence="3" key="1">
    <citation type="submission" date="2024-02" db="EMBL/GenBank/DDBJ databases">
        <title>Sediminibacterium planktonica sp. nov. and Sediminibacterium longus sp. nov., isolated from surface lake and river water.</title>
        <authorList>
            <person name="Watanabe K."/>
            <person name="Takemine S."/>
            <person name="Ishii Y."/>
            <person name="Ogata Y."/>
            <person name="Shindo C."/>
            <person name="Suda W."/>
        </authorList>
    </citation>
    <scope>NUCLEOTIDE SEQUENCE</scope>
    <source>
        <strain evidence="3">KACHI17</strain>
    </source>
</reference>
<feature type="transmembrane region" description="Helical" evidence="1">
    <location>
        <begin position="7"/>
        <end position="30"/>
    </location>
</feature>
<evidence type="ECO:0000256" key="1">
    <source>
        <dbReference type="SAM" id="Phobius"/>
    </source>
</evidence>
<dbReference type="PANTHER" id="PTHR34220">
    <property type="entry name" value="SENSOR HISTIDINE KINASE YPDA"/>
    <property type="match status" value="1"/>
</dbReference>
<keyword evidence="1" id="KW-0472">Membrane</keyword>
<dbReference type="InterPro" id="IPR010559">
    <property type="entry name" value="Sig_transdc_His_kin_internal"/>
</dbReference>
<dbReference type="GO" id="GO:0016020">
    <property type="term" value="C:membrane"/>
    <property type="evidence" value="ECO:0007669"/>
    <property type="project" value="InterPro"/>
</dbReference>
<dbReference type="EMBL" id="AP029612">
    <property type="protein sequence ID" value="BFG69146.1"/>
    <property type="molecule type" value="Genomic_DNA"/>
</dbReference>
<dbReference type="GO" id="GO:0000155">
    <property type="term" value="F:phosphorelay sensor kinase activity"/>
    <property type="evidence" value="ECO:0007669"/>
    <property type="project" value="InterPro"/>
</dbReference>
<proteinExistence type="predicted"/>
<sequence>MNKHQRTYWIFQTAGWSLYCLIYIFFYLSIRAAPQPYFFEQLLTHVFIGFWLTHIMRMVIQRLRILKLSLQKQIFSLTVLSLVFSFFIGVCIVATESWLDIQSFNLSGFSFLNIAIRFAFSYFHFVLIWNLLYFTYHYVQKTREQNIEQAKLENLLSELEITTLKSHINPEFLFNSLNSIRSLVTDDPVRARKAITMLSNILRNSIQVDKAEKTLFEKELSIIKDYIALEQIRFADQLFVQYDIEEDTLDQPVPAMVIQNLVEKAIRHGFDDQIKTGSIDIYSEYKEDLHCFGVISSGNLSNYLEMENEHLSEIRKRIYSVYGQKARILVDTPEAGMIKAAVCIPL</sequence>
<name>A0AAT9GF32_9BACT</name>
<feature type="transmembrane region" description="Helical" evidence="1">
    <location>
        <begin position="74"/>
        <end position="95"/>
    </location>
</feature>
<protein>
    <submittedName>
        <fullName evidence="3">Histidine kinase</fullName>
    </submittedName>
</protein>
<keyword evidence="1" id="KW-0812">Transmembrane</keyword>
<gene>
    <name evidence="3" type="ORF">KACHI17_00270</name>
</gene>
<feature type="transmembrane region" description="Helical" evidence="1">
    <location>
        <begin position="36"/>
        <end position="53"/>
    </location>
</feature>
<feature type="transmembrane region" description="Helical" evidence="1">
    <location>
        <begin position="115"/>
        <end position="136"/>
    </location>
</feature>
<keyword evidence="3" id="KW-0808">Transferase</keyword>
<feature type="domain" description="Signal transduction histidine kinase internal region" evidence="2">
    <location>
        <begin position="160"/>
        <end position="238"/>
    </location>
</feature>
<accession>A0AAT9GF32</accession>
<keyword evidence="3" id="KW-0418">Kinase</keyword>
<dbReference type="Pfam" id="PF06580">
    <property type="entry name" value="His_kinase"/>
    <property type="match status" value="1"/>
</dbReference>